<protein>
    <recommendedName>
        <fullName evidence="4">DUF4190 domain-containing protein</fullName>
    </recommendedName>
</protein>
<evidence type="ECO:0000256" key="1">
    <source>
        <dbReference type="SAM" id="Phobius"/>
    </source>
</evidence>
<dbReference type="PANTHER" id="PTHR40040:SF1">
    <property type="entry name" value="MEMBRANE PROTEIN"/>
    <property type="match status" value="1"/>
</dbReference>
<sequence>METKQSSHLSKSEEAYESAKKVSAISKAIGYIGILFGVVSLFYFPYVLGGIGIILGFIAMKLGEITLSSWAIGVCALSIILSVFVVPYI</sequence>
<feature type="transmembrane region" description="Helical" evidence="1">
    <location>
        <begin position="70"/>
        <end position="88"/>
    </location>
</feature>
<keyword evidence="3" id="KW-1185">Reference proteome</keyword>
<dbReference type="RefSeq" id="WP_190997167.1">
    <property type="nucleotide sequence ID" value="NZ_JACXSI010000008.1"/>
</dbReference>
<proteinExistence type="predicted"/>
<evidence type="ECO:0000313" key="3">
    <source>
        <dbReference type="Proteomes" id="UP000602076"/>
    </source>
</evidence>
<dbReference type="Proteomes" id="UP000602076">
    <property type="component" value="Unassembled WGS sequence"/>
</dbReference>
<dbReference type="InterPro" id="IPR055338">
    <property type="entry name" value="YqfX-like"/>
</dbReference>
<organism evidence="2 3">
    <name type="scientific">Peribacillus faecalis</name>
    <dbReference type="NCBI Taxonomy" id="2772559"/>
    <lineage>
        <taxon>Bacteria</taxon>
        <taxon>Bacillati</taxon>
        <taxon>Bacillota</taxon>
        <taxon>Bacilli</taxon>
        <taxon>Bacillales</taxon>
        <taxon>Bacillaceae</taxon>
        <taxon>Peribacillus</taxon>
    </lineage>
</organism>
<gene>
    <name evidence="2" type="ORF">IEO70_04515</name>
</gene>
<accession>A0A927CV29</accession>
<dbReference type="EMBL" id="JACXSI010000008">
    <property type="protein sequence ID" value="MBD3107621.1"/>
    <property type="molecule type" value="Genomic_DNA"/>
</dbReference>
<evidence type="ECO:0000313" key="2">
    <source>
        <dbReference type="EMBL" id="MBD3107621.1"/>
    </source>
</evidence>
<dbReference type="AlphaFoldDB" id="A0A927CV29"/>
<keyword evidence="1" id="KW-0812">Transmembrane</keyword>
<evidence type="ECO:0008006" key="4">
    <source>
        <dbReference type="Google" id="ProtNLM"/>
    </source>
</evidence>
<dbReference type="PANTHER" id="PTHR40040">
    <property type="entry name" value="SMALL HYDROPHOBIC PROTEIN-RELATED"/>
    <property type="match status" value="1"/>
</dbReference>
<feature type="transmembrane region" description="Helical" evidence="1">
    <location>
        <begin position="28"/>
        <end position="58"/>
    </location>
</feature>
<reference evidence="2" key="1">
    <citation type="submission" date="2020-09" db="EMBL/GenBank/DDBJ databases">
        <title>Bacillus faecalis sp. nov., a moderately halophilic bacterium isolated from cow faeces.</title>
        <authorList>
            <person name="Jiang L."/>
            <person name="Lee J."/>
        </authorList>
    </citation>
    <scope>NUCLEOTIDE SEQUENCE</scope>
    <source>
        <strain evidence="2">AGMB 02131</strain>
    </source>
</reference>
<comment type="caution">
    <text evidence="2">The sequence shown here is derived from an EMBL/GenBank/DDBJ whole genome shotgun (WGS) entry which is preliminary data.</text>
</comment>
<name>A0A927CV29_9BACI</name>
<keyword evidence="1" id="KW-1133">Transmembrane helix</keyword>
<keyword evidence="1" id="KW-0472">Membrane</keyword>